<keyword evidence="3 6" id="KW-0540">Nuclease</keyword>
<dbReference type="PANTHER" id="PTHR34137">
    <property type="entry name" value="EXODEOXYRIBONUCLEASE 7 SMALL SUBUNIT"/>
    <property type="match status" value="1"/>
</dbReference>
<comment type="subunit">
    <text evidence="6">Heterooligomer composed of large and small subunits.</text>
</comment>
<evidence type="ECO:0000256" key="7">
    <source>
        <dbReference type="SAM" id="MobiDB-lite"/>
    </source>
</evidence>
<accession>A0ABX6WKS7</accession>
<dbReference type="InterPro" id="IPR003761">
    <property type="entry name" value="Exonuc_VII_S"/>
</dbReference>
<feature type="region of interest" description="Disordered" evidence="7">
    <location>
        <begin position="1"/>
        <end position="45"/>
    </location>
</feature>
<dbReference type="HAMAP" id="MF_00337">
    <property type="entry name" value="Exonuc_7_S"/>
    <property type="match status" value="1"/>
</dbReference>
<keyword evidence="5 6" id="KW-0269">Exonuclease</keyword>
<evidence type="ECO:0000256" key="2">
    <source>
        <dbReference type="ARBA" id="ARBA00022490"/>
    </source>
</evidence>
<reference evidence="8 9" key="1">
    <citation type="submission" date="2020-11" db="EMBL/GenBank/DDBJ databases">
        <title>Complete genome sequence unveiled secondary metabolic potentials in Streptomyces solisilvae HNM0141.</title>
        <authorList>
            <person name="Huang X."/>
        </authorList>
    </citation>
    <scope>NUCLEOTIDE SEQUENCE [LARGE SCALE GENOMIC DNA]</scope>
    <source>
        <strain evidence="8 9">HNM0141</strain>
    </source>
</reference>
<evidence type="ECO:0000256" key="4">
    <source>
        <dbReference type="ARBA" id="ARBA00022801"/>
    </source>
</evidence>
<evidence type="ECO:0000256" key="6">
    <source>
        <dbReference type="HAMAP-Rule" id="MF_00337"/>
    </source>
</evidence>
<evidence type="ECO:0000256" key="1">
    <source>
        <dbReference type="ARBA" id="ARBA00009998"/>
    </source>
</evidence>
<dbReference type="SUPFAM" id="SSF116842">
    <property type="entry name" value="XseB-like"/>
    <property type="match status" value="1"/>
</dbReference>
<dbReference type="NCBIfam" id="NF002139">
    <property type="entry name" value="PRK00977.1-3"/>
    <property type="match status" value="1"/>
</dbReference>
<keyword evidence="4 6" id="KW-0378">Hydrolase</keyword>
<dbReference type="Proteomes" id="UP000663421">
    <property type="component" value="Chromosome"/>
</dbReference>
<dbReference type="EMBL" id="CP065050">
    <property type="protein sequence ID" value="QPI61981.1"/>
    <property type="molecule type" value="Genomic_DNA"/>
</dbReference>
<name>A0ABX6WKS7_STRMQ</name>
<dbReference type="EC" id="3.1.11.6" evidence="6"/>
<dbReference type="NCBIfam" id="TIGR01280">
    <property type="entry name" value="xseB"/>
    <property type="match status" value="1"/>
</dbReference>
<keyword evidence="2 6" id="KW-0963">Cytoplasm</keyword>
<gene>
    <name evidence="6" type="primary">xseB</name>
    <name evidence="8" type="ORF">I1A49_28625</name>
</gene>
<evidence type="ECO:0000313" key="8">
    <source>
        <dbReference type="EMBL" id="QPI61981.1"/>
    </source>
</evidence>
<feature type="compositionally biased region" description="Low complexity" evidence="7">
    <location>
        <begin position="14"/>
        <end position="37"/>
    </location>
</feature>
<organism evidence="8 9">
    <name type="scientific">Streptomyces malaysiensis</name>
    <dbReference type="NCBI Taxonomy" id="92644"/>
    <lineage>
        <taxon>Bacteria</taxon>
        <taxon>Bacillati</taxon>
        <taxon>Actinomycetota</taxon>
        <taxon>Actinomycetes</taxon>
        <taxon>Kitasatosporales</taxon>
        <taxon>Streptomycetaceae</taxon>
        <taxon>Streptomyces</taxon>
        <taxon>Streptomyces violaceusniger group</taxon>
    </lineage>
</organism>
<keyword evidence="9" id="KW-1185">Reference proteome</keyword>
<dbReference type="Pfam" id="PF02609">
    <property type="entry name" value="Exonuc_VII_S"/>
    <property type="match status" value="1"/>
</dbReference>
<proteinExistence type="inferred from homology"/>
<evidence type="ECO:0000313" key="9">
    <source>
        <dbReference type="Proteomes" id="UP000663421"/>
    </source>
</evidence>
<protein>
    <recommendedName>
        <fullName evidence="6">Exodeoxyribonuclease 7 small subunit</fullName>
        <ecNumber evidence="6">3.1.11.6</ecNumber>
    </recommendedName>
    <alternativeName>
        <fullName evidence="6">Exodeoxyribonuclease VII small subunit</fullName>
        <shortName evidence="6">Exonuclease VII small subunit</shortName>
    </alternativeName>
</protein>
<comment type="similarity">
    <text evidence="1 6">Belongs to the XseB family.</text>
</comment>
<comment type="function">
    <text evidence="6">Bidirectionally degrades single-stranded DNA into large acid-insoluble oligonucleotides, which are then degraded further into small acid-soluble oligonucleotides.</text>
</comment>
<comment type="subcellular location">
    <subcellularLocation>
        <location evidence="6">Cytoplasm</location>
    </subcellularLocation>
</comment>
<sequence length="116" mass="12292">MSDPLNRVSDMSKTQGQTDEQQTDGQQTDGQAGRTAGPEAALGYEQARDELVEVVRRLEAGGTSLEESLALWERGEELAKVCRRWLEGARARLDAALADGADGAEGAEDAESAGEG</sequence>
<dbReference type="PANTHER" id="PTHR34137:SF1">
    <property type="entry name" value="EXODEOXYRIBONUCLEASE 7 SMALL SUBUNIT"/>
    <property type="match status" value="1"/>
</dbReference>
<comment type="catalytic activity">
    <reaction evidence="6">
        <text>Exonucleolytic cleavage in either 5'- to 3'- or 3'- to 5'-direction to yield nucleoside 5'-phosphates.</text>
        <dbReference type="EC" id="3.1.11.6"/>
    </reaction>
</comment>
<dbReference type="GO" id="GO:0008855">
    <property type="term" value="F:exodeoxyribonuclease VII activity"/>
    <property type="evidence" value="ECO:0007669"/>
    <property type="project" value="UniProtKB-EC"/>
</dbReference>
<evidence type="ECO:0000256" key="3">
    <source>
        <dbReference type="ARBA" id="ARBA00022722"/>
    </source>
</evidence>
<dbReference type="Gene3D" id="1.10.287.1040">
    <property type="entry name" value="Exonuclease VII, small subunit"/>
    <property type="match status" value="1"/>
</dbReference>
<evidence type="ECO:0000256" key="5">
    <source>
        <dbReference type="ARBA" id="ARBA00022839"/>
    </source>
</evidence>
<dbReference type="InterPro" id="IPR037004">
    <property type="entry name" value="Exonuc_VII_ssu_sf"/>
</dbReference>